<name>A0A2P5BE64_PARAD</name>
<evidence type="ECO:0008006" key="3">
    <source>
        <dbReference type="Google" id="ProtNLM"/>
    </source>
</evidence>
<evidence type="ECO:0000313" key="1">
    <source>
        <dbReference type="EMBL" id="PON47077.1"/>
    </source>
</evidence>
<reference evidence="2" key="1">
    <citation type="submission" date="2016-06" db="EMBL/GenBank/DDBJ databases">
        <title>Parallel loss of symbiosis genes in relatives of nitrogen-fixing non-legume Parasponia.</title>
        <authorList>
            <person name="Van Velzen R."/>
            <person name="Holmer R."/>
            <person name="Bu F."/>
            <person name="Rutten L."/>
            <person name="Van Zeijl A."/>
            <person name="Liu W."/>
            <person name="Santuari L."/>
            <person name="Cao Q."/>
            <person name="Sharma T."/>
            <person name="Shen D."/>
            <person name="Roswanjaya Y."/>
            <person name="Wardhani T."/>
            <person name="Kalhor M.S."/>
            <person name="Jansen J."/>
            <person name="Van den Hoogen J."/>
            <person name="Gungor B."/>
            <person name="Hartog M."/>
            <person name="Hontelez J."/>
            <person name="Verver J."/>
            <person name="Yang W.-C."/>
            <person name="Schijlen E."/>
            <person name="Repin R."/>
            <person name="Schilthuizen M."/>
            <person name="Schranz E."/>
            <person name="Heidstra R."/>
            <person name="Miyata K."/>
            <person name="Fedorova E."/>
            <person name="Kohlen W."/>
            <person name="Bisseling T."/>
            <person name="Smit S."/>
            <person name="Geurts R."/>
        </authorList>
    </citation>
    <scope>NUCLEOTIDE SEQUENCE [LARGE SCALE GENOMIC DNA]</scope>
    <source>
        <strain evidence="2">cv. WU1-14</strain>
    </source>
</reference>
<sequence>MAQEIYSDLGNTVQVFELKSTLKERKQGNLYVTQYFNDLTNLLQELNLFQEVKWNYAKDGQKYKQMMEKKRVFDFLHGLNKELDEVRGRVLGFKPFPGIREAFVKIRREEARKRVMLGGARNAAPKDLSQNSALVTKRNFPQYNGDQRGFRSNEWPWYDHCQRPGHTKNICWK</sequence>
<evidence type="ECO:0000313" key="2">
    <source>
        <dbReference type="Proteomes" id="UP000237105"/>
    </source>
</evidence>
<keyword evidence="2" id="KW-1185">Reference proteome</keyword>
<proteinExistence type="predicted"/>
<dbReference type="EMBL" id="JXTB01000300">
    <property type="protein sequence ID" value="PON47077.1"/>
    <property type="molecule type" value="Genomic_DNA"/>
</dbReference>
<organism evidence="1 2">
    <name type="scientific">Parasponia andersonii</name>
    <name type="common">Sponia andersonii</name>
    <dbReference type="NCBI Taxonomy" id="3476"/>
    <lineage>
        <taxon>Eukaryota</taxon>
        <taxon>Viridiplantae</taxon>
        <taxon>Streptophyta</taxon>
        <taxon>Embryophyta</taxon>
        <taxon>Tracheophyta</taxon>
        <taxon>Spermatophyta</taxon>
        <taxon>Magnoliopsida</taxon>
        <taxon>eudicotyledons</taxon>
        <taxon>Gunneridae</taxon>
        <taxon>Pentapetalae</taxon>
        <taxon>rosids</taxon>
        <taxon>fabids</taxon>
        <taxon>Rosales</taxon>
        <taxon>Cannabaceae</taxon>
        <taxon>Parasponia</taxon>
    </lineage>
</organism>
<feature type="non-terminal residue" evidence="1">
    <location>
        <position position="173"/>
    </location>
</feature>
<protein>
    <recommendedName>
        <fullName evidence="3">Retrotransposon gag domain-containing protein</fullName>
    </recommendedName>
</protein>
<accession>A0A2P5BE64</accession>
<dbReference type="PANTHER" id="PTHR34222:SF40">
    <property type="match status" value="1"/>
</dbReference>
<dbReference type="OrthoDB" id="1190472at2759"/>
<dbReference type="AlphaFoldDB" id="A0A2P5BE64"/>
<dbReference type="PANTHER" id="PTHR34222">
    <property type="entry name" value="GAG_PRE-INTEGRS DOMAIN-CONTAINING PROTEIN"/>
    <property type="match status" value="1"/>
</dbReference>
<gene>
    <name evidence="1" type="ORF">PanWU01x14_246940</name>
</gene>
<dbReference type="Proteomes" id="UP000237105">
    <property type="component" value="Unassembled WGS sequence"/>
</dbReference>
<comment type="caution">
    <text evidence="1">The sequence shown here is derived from an EMBL/GenBank/DDBJ whole genome shotgun (WGS) entry which is preliminary data.</text>
</comment>